<feature type="domain" description="Isopenicillin N synthase-like Fe(2+) 2OG dioxygenase" evidence="1">
    <location>
        <begin position="238"/>
        <end position="323"/>
    </location>
</feature>
<dbReference type="InterPro" id="IPR044861">
    <property type="entry name" value="IPNS-like_FE2OG_OXY"/>
</dbReference>
<evidence type="ECO:0000313" key="4">
    <source>
        <dbReference type="Proteomes" id="UP001165063"/>
    </source>
</evidence>
<sequence length="405" mass="46248">MVATLEEIDKKYNLRPFVDAPESKVDIPNKIELEAIDFSMYKEGSEGLESRQKLAKQLEIALTDYGFFKVVGHGISEETFNKLKAITQSIFELPADEKAKYLAGTYPIEQEKNSDLGIVSGVGFKPRGHWTYVKGVTDELEFINFRHFLHDEIYYNTPYPEFVQWHLSDIQAYFKYLHLQVLRKVLTLMDIILEIPEGTLYGNYFKPIPEIEKSGSGVARLLVYHPTSANYQLKTNQTWMRGHTDGSGLTFIASQPLLALQIQDRNTKQWNYVSHTPNALVVNVGDAISHLSGGYFKSAIHRVATPPSDQQGYRRETIIYFSNPRLDTVVDPEEINSKKLERIGFGFNQEWEKCTYQEWRNAKTNFFNRKSATQKKTLTLFGRPSVMSIIEPAPGTGTIDAPQKV</sequence>
<dbReference type="SUPFAM" id="SSF51197">
    <property type="entry name" value="Clavaminate synthase-like"/>
    <property type="match status" value="1"/>
</dbReference>
<comment type="caution">
    <text evidence="3">The sequence shown here is derived from an EMBL/GenBank/DDBJ whole genome shotgun (WGS) entry which is preliminary data.</text>
</comment>
<gene>
    <name evidence="3" type="ORF">Amon01_000380100</name>
</gene>
<dbReference type="Proteomes" id="UP001165063">
    <property type="component" value="Unassembled WGS sequence"/>
</dbReference>
<dbReference type="Pfam" id="PF03171">
    <property type="entry name" value="2OG-FeII_Oxy"/>
    <property type="match status" value="1"/>
</dbReference>
<keyword evidence="4" id="KW-1185">Reference proteome</keyword>
<dbReference type="InterPro" id="IPR027443">
    <property type="entry name" value="IPNS-like_sf"/>
</dbReference>
<name>A0A9W7DG41_AMBMO</name>
<dbReference type="Pfam" id="PF14226">
    <property type="entry name" value="DIOX_N"/>
    <property type="match status" value="1"/>
</dbReference>
<protein>
    <submittedName>
        <fullName evidence="3">Unnamed protein product</fullName>
    </submittedName>
</protein>
<evidence type="ECO:0000259" key="1">
    <source>
        <dbReference type="Pfam" id="PF03171"/>
    </source>
</evidence>
<proteinExistence type="predicted"/>
<evidence type="ECO:0000259" key="2">
    <source>
        <dbReference type="Pfam" id="PF14226"/>
    </source>
</evidence>
<evidence type="ECO:0000313" key="3">
    <source>
        <dbReference type="EMBL" id="GMG29972.1"/>
    </source>
</evidence>
<reference evidence="3" key="1">
    <citation type="submission" date="2023-04" db="EMBL/GenBank/DDBJ databases">
        <title>Ambrosiozyma monospora NBRC 1965.</title>
        <authorList>
            <person name="Ichikawa N."/>
            <person name="Sato H."/>
            <person name="Tonouchi N."/>
        </authorList>
    </citation>
    <scope>NUCLEOTIDE SEQUENCE</scope>
    <source>
        <strain evidence="3">NBRC 1965</strain>
    </source>
</reference>
<dbReference type="EMBL" id="BSXU01001684">
    <property type="protein sequence ID" value="GMG29972.1"/>
    <property type="molecule type" value="Genomic_DNA"/>
</dbReference>
<organism evidence="3 4">
    <name type="scientific">Ambrosiozyma monospora</name>
    <name type="common">Yeast</name>
    <name type="synonym">Endomycopsis monosporus</name>
    <dbReference type="NCBI Taxonomy" id="43982"/>
    <lineage>
        <taxon>Eukaryota</taxon>
        <taxon>Fungi</taxon>
        <taxon>Dikarya</taxon>
        <taxon>Ascomycota</taxon>
        <taxon>Saccharomycotina</taxon>
        <taxon>Pichiomycetes</taxon>
        <taxon>Pichiales</taxon>
        <taxon>Pichiaceae</taxon>
        <taxon>Ambrosiozyma</taxon>
    </lineage>
</organism>
<dbReference type="InterPro" id="IPR026992">
    <property type="entry name" value="DIOX_N"/>
</dbReference>
<dbReference type="PANTHER" id="PTHR47990">
    <property type="entry name" value="2-OXOGLUTARATE (2OG) AND FE(II)-DEPENDENT OXYGENASE SUPERFAMILY PROTEIN-RELATED"/>
    <property type="match status" value="1"/>
</dbReference>
<accession>A0A9W7DG41</accession>
<dbReference type="AlphaFoldDB" id="A0A9W7DG41"/>
<dbReference type="OrthoDB" id="406156at2759"/>
<dbReference type="InterPro" id="IPR050231">
    <property type="entry name" value="Iron_ascorbate_oxido_reductase"/>
</dbReference>
<feature type="domain" description="Non-haem dioxygenase N-terminal" evidence="2">
    <location>
        <begin position="35"/>
        <end position="105"/>
    </location>
</feature>
<dbReference type="Gene3D" id="2.60.120.330">
    <property type="entry name" value="B-lactam Antibiotic, Isopenicillin N Synthase, Chain"/>
    <property type="match status" value="1"/>
</dbReference>